<organism evidence="1 2">
    <name type="scientific">Archangium gephyra</name>
    <dbReference type="NCBI Taxonomy" id="48"/>
    <lineage>
        <taxon>Bacteria</taxon>
        <taxon>Pseudomonadati</taxon>
        <taxon>Myxococcota</taxon>
        <taxon>Myxococcia</taxon>
        <taxon>Myxococcales</taxon>
        <taxon>Cystobacterineae</taxon>
        <taxon>Archangiaceae</taxon>
        <taxon>Archangium</taxon>
    </lineage>
</organism>
<comment type="caution">
    <text evidence="1">The sequence shown here is derived from an EMBL/GenBank/DDBJ whole genome shotgun (WGS) entry which is preliminary data.</text>
</comment>
<dbReference type="InterPro" id="IPR027417">
    <property type="entry name" value="P-loop_NTPase"/>
</dbReference>
<evidence type="ECO:0000313" key="2">
    <source>
        <dbReference type="Proteomes" id="UP000249061"/>
    </source>
</evidence>
<gene>
    <name evidence="1" type="ORF">DI536_25105</name>
</gene>
<dbReference type="SUPFAM" id="SSF52540">
    <property type="entry name" value="P-loop containing nucleoside triphosphate hydrolases"/>
    <property type="match status" value="1"/>
</dbReference>
<sequence>MNPTKNLIERIDELTTPDAGEHTEKLRTYGEQLKRLHDLRTTKSLTIAFIGEVGAGKTTAISRLVGLADSKGSLLPSGSGRTTLCQVSITAGANNIARVIPAPLDEVTALFHLLAESLVKRDELAEGVEAFPQEVKKHLLNMASAGEPTVLAEIVQQAIAENEPDAAVTQLAANLILRAKLGERRTTDFPLGDEPAAAREAIRKVVKELNFGLNETAPYPQEIELQLTSSLIPLLSVVSRIIDTRGIDVHVARRDLDETMRDPRTVCIFCTRFNSAPDKPTIEILRHYKATNATGLADLTDRSLVLALARQSEIQEVLNISGDPYDDPRDAIREKKAQATNKLVEIGADSLHIEVFDAKNTAPDTLETAHAAVASIAEQIVKKYQREYGAIEDEAKRFIAVIEASKNRERDAVARKKLRDELESIRNINFDARSLLPKIREDIRTTKPPTLRASTSRHGDYEKFNIYEGIASAERRALTEAVAPKLEYITGALSAIRSEHTTSEINDLSNLVMRELKLRSAKALDGSESLTEQNYRSELRQDDKYWTRCESYWGSPAKRGGRRYVEAIDDAFAGRMQSNQDRFEVVTKAAKTYWDSTISHLIRLLTE</sequence>
<dbReference type="Proteomes" id="UP000249061">
    <property type="component" value="Unassembled WGS sequence"/>
</dbReference>
<dbReference type="AlphaFoldDB" id="A0A2W5T7Y3"/>
<protein>
    <submittedName>
        <fullName evidence="1">Uncharacterized protein</fullName>
    </submittedName>
</protein>
<reference evidence="1 2" key="1">
    <citation type="submission" date="2017-08" db="EMBL/GenBank/DDBJ databases">
        <title>Infants hospitalized years apart are colonized by the same room-sourced microbial strains.</title>
        <authorList>
            <person name="Brooks B."/>
            <person name="Olm M.R."/>
            <person name="Firek B.A."/>
            <person name="Baker R."/>
            <person name="Thomas B.C."/>
            <person name="Morowitz M.J."/>
            <person name="Banfield J.F."/>
        </authorList>
    </citation>
    <scope>NUCLEOTIDE SEQUENCE [LARGE SCALE GENOMIC DNA]</scope>
    <source>
        <strain evidence="1">S2_003_000_R2_14</strain>
    </source>
</reference>
<accession>A0A2W5T7Y3</accession>
<proteinExistence type="predicted"/>
<name>A0A2W5T7Y3_9BACT</name>
<dbReference type="EMBL" id="QFQP01000025">
    <property type="protein sequence ID" value="PZR08456.1"/>
    <property type="molecule type" value="Genomic_DNA"/>
</dbReference>
<evidence type="ECO:0000313" key="1">
    <source>
        <dbReference type="EMBL" id="PZR08456.1"/>
    </source>
</evidence>